<dbReference type="PANTHER" id="PTHR24421">
    <property type="entry name" value="NITRATE/NITRITE SENSOR PROTEIN NARX-RELATED"/>
    <property type="match status" value="1"/>
</dbReference>
<dbReference type="KEGG" id="chk:D4L85_15520"/>
<dbReference type="GO" id="GO:0000155">
    <property type="term" value="F:phosphorelay sensor kinase activity"/>
    <property type="evidence" value="ECO:0007669"/>
    <property type="project" value="InterPro"/>
</dbReference>
<dbReference type="SUPFAM" id="SSF48452">
    <property type="entry name" value="TPR-like"/>
    <property type="match status" value="2"/>
</dbReference>
<organism evidence="12 13">
    <name type="scientific">Chryseolinea soli</name>
    <dbReference type="NCBI Taxonomy" id="2321403"/>
    <lineage>
        <taxon>Bacteria</taxon>
        <taxon>Pseudomonadati</taxon>
        <taxon>Bacteroidota</taxon>
        <taxon>Cytophagia</taxon>
        <taxon>Cytophagales</taxon>
        <taxon>Fulvivirgaceae</taxon>
        <taxon>Chryseolinea</taxon>
    </lineage>
</organism>
<dbReference type="Pfam" id="PF02518">
    <property type="entry name" value="HATPase_c"/>
    <property type="match status" value="1"/>
</dbReference>
<evidence type="ECO:0000313" key="13">
    <source>
        <dbReference type="Proteomes" id="UP000266183"/>
    </source>
</evidence>
<evidence type="ECO:0000256" key="3">
    <source>
        <dbReference type="ARBA" id="ARBA00022553"/>
    </source>
</evidence>
<evidence type="ECO:0000256" key="6">
    <source>
        <dbReference type="ARBA" id="ARBA00022777"/>
    </source>
</evidence>
<dbReference type="EMBL" id="CP032382">
    <property type="protein sequence ID" value="AYB31885.1"/>
    <property type="molecule type" value="Genomic_DNA"/>
</dbReference>
<keyword evidence="7" id="KW-0067">ATP-binding</keyword>
<dbReference type="SMART" id="SM00028">
    <property type="entry name" value="TPR"/>
    <property type="match status" value="3"/>
</dbReference>
<evidence type="ECO:0000256" key="8">
    <source>
        <dbReference type="ARBA" id="ARBA00023012"/>
    </source>
</evidence>
<evidence type="ECO:0000256" key="1">
    <source>
        <dbReference type="ARBA" id="ARBA00000085"/>
    </source>
</evidence>
<dbReference type="Pfam" id="PF07730">
    <property type="entry name" value="HisKA_3"/>
    <property type="match status" value="1"/>
</dbReference>
<protein>
    <recommendedName>
        <fullName evidence="2">histidine kinase</fullName>
        <ecNumber evidence="2">2.7.13.3</ecNumber>
    </recommendedName>
</protein>
<feature type="repeat" description="TPR" evidence="9">
    <location>
        <begin position="155"/>
        <end position="188"/>
    </location>
</feature>
<dbReference type="InterPro" id="IPR005467">
    <property type="entry name" value="His_kinase_dom"/>
</dbReference>
<dbReference type="GO" id="GO:0046983">
    <property type="term" value="F:protein dimerization activity"/>
    <property type="evidence" value="ECO:0007669"/>
    <property type="project" value="InterPro"/>
</dbReference>
<evidence type="ECO:0000259" key="11">
    <source>
        <dbReference type="PROSITE" id="PS50109"/>
    </source>
</evidence>
<keyword evidence="4" id="KW-0808">Transferase</keyword>
<dbReference type="SUPFAM" id="SSF55874">
    <property type="entry name" value="ATPase domain of HSP90 chaperone/DNA topoisomerase II/histidine kinase"/>
    <property type="match status" value="1"/>
</dbReference>
<sequence>MVRIKFREKTHPMPTHHEPSQRLSITCFFIAGVFAIGLLHVPASAQLPSSAQKELIDSLENKIKIEKNDTVKVRLHFQIANKLRTADTTNAWRHQREITRLAEEKKNDYFRGESYALAATLQLANHPQEGIGNFEKAIRIYSKYPENRRANLSSATAYVNLGLLHYQNNDYQTAIENYLRAEDVYLREDPRNSDLGILYSNLSVAYGTINKYEEGLAFSKKGLDFARRGKDKASRMGALYAYGGNLVTAKKGDGGLVFLDSAKIMATELNNLYYMYGSDFMKAMYYYNTKQYDQAIRYYTECLNFAKKYNSTPDIGNNFLNISACEAELKKPRLAAAHLDSSAKYLDYSIRTVSKQMYFENYAEVYKQLGNFTKAFAYKDSVGAIKDSLYQADNIKQLEFRQARYNYEKRQNEIEQLEAGKRLQEASIKQKNMINYVLIGGTGALLLILVLSYRTYRQKQKLQLQRISELEVEKKLAATEAVLKGEEQERTRLAKDLHDGLGGMLSGIKYGLNTMKGNQIMTPENAQAFERSMDMLDSSIREMRRVAHNMMPEALVKFGLDTALRDYCNDIHQSGALQINYQSFGLENASIDQTAAITIYRVIQELVTNIVKHAGARSAIVQVTKNEGAVSVTVEDDGKGFDTAILRRSTGIGWTNIQHRVEFLKGKLDVNSQAGKGTSVLIELTV</sequence>
<dbReference type="Pfam" id="PF13181">
    <property type="entry name" value="TPR_8"/>
    <property type="match status" value="1"/>
</dbReference>
<evidence type="ECO:0000256" key="2">
    <source>
        <dbReference type="ARBA" id="ARBA00012438"/>
    </source>
</evidence>
<dbReference type="InterPro" id="IPR050482">
    <property type="entry name" value="Sensor_HK_TwoCompSys"/>
</dbReference>
<dbReference type="GO" id="GO:0005524">
    <property type="term" value="F:ATP binding"/>
    <property type="evidence" value="ECO:0007669"/>
    <property type="project" value="UniProtKB-KW"/>
</dbReference>
<dbReference type="InterPro" id="IPR019734">
    <property type="entry name" value="TPR_rpt"/>
</dbReference>
<evidence type="ECO:0000256" key="9">
    <source>
        <dbReference type="PROSITE-ProRule" id="PRU00339"/>
    </source>
</evidence>
<dbReference type="Gene3D" id="3.30.565.10">
    <property type="entry name" value="Histidine kinase-like ATPase, C-terminal domain"/>
    <property type="match status" value="1"/>
</dbReference>
<comment type="catalytic activity">
    <reaction evidence="1">
        <text>ATP + protein L-histidine = ADP + protein N-phospho-L-histidine.</text>
        <dbReference type="EC" id="2.7.13.3"/>
    </reaction>
</comment>
<dbReference type="PROSITE" id="PS50109">
    <property type="entry name" value="HIS_KIN"/>
    <property type="match status" value="1"/>
</dbReference>
<gene>
    <name evidence="12" type="ORF">D4L85_15520</name>
</gene>
<dbReference type="InterPro" id="IPR036890">
    <property type="entry name" value="HATPase_C_sf"/>
</dbReference>
<keyword evidence="13" id="KW-1185">Reference proteome</keyword>
<evidence type="ECO:0000313" key="12">
    <source>
        <dbReference type="EMBL" id="AYB31885.1"/>
    </source>
</evidence>
<dbReference type="InterPro" id="IPR011712">
    <property type="entry name" value="Sig_transdc_His_kin_sub3_dim/P"/>
</dbReference>
<dbReference type="SMART" id="SM00387">
    <property type="entry name" value="HATPase_c"/>
    <property type="match status" value="1"/>
</dbReference>
<proteinExistence type="predicted"/>
<keyword evidence="8" id="KW-0902">Two-component regulatory system</keyword>
<feature type="transmembrane region" description="Helical" evidence="10">
    <location>
        <begin position="433"/>
        <end position="453"/>
    </location>
</feature>
<dbReference type="CDD" id="cd16917">
    <property type="entry name" value="HATPase_UhpB-NarQ-NarX-like"/>
    <property type="match status" value="1"/>
</dbReference>
<dbReference type="Proteomes" id="UP000266183">
    <property type="component" value="Chromosome"/>
</dbReference>
<dbReference type="PROSITE" id="PS50005">
    <property type="entry name" value="TPR"/>
    <property type="match status" value="1"/>
</dbReference>
<keyword evidence="10" id="KW-0812">Transmembrane</keyword>
<dbReference type="Gene3D" id="1.25.40.10">
    <property type="entry name" value="Tetratricopeptide repeat domain"/>
    <property type="match status" value="2"/>
</dbReference>
<keyword evidence="9" id="KW-0802">TPR repeat</keyword>
<dbReference type="InterPro" id="IPR003594">
    <property type="entry name" value="HATPase_dom"/>
</dbReference>
<dbReference type="EC" id="2.7.13.3" evidence="2"/>
<dbReference type="PANTHER" id="PTHR24421:SF10">
    <property type="entry name" value="NITRATE_NITRITE SENSOR PROTEIN NARQ"/>
    <property type="match status" value="1"/>
</dbReference>
<dbReference type="Gene3D" id="1.20.5.1930">
    <property type="match status" value="1"/>
</dbReference>
<feature type="domain" description="Histidine kinase" evidence="11">
    <location>
        <begin position="599"/>
        <end position="686"/>
    </location>
</feature>
<feature type="transmembrane region" description="Helical" evidence="10">
    <location>
        <begin position="21"/>
        <end position="41"/>
    </location>
</feature>
<dbReference type="GO" id="GO:0016020">
    <property type="term" value="C:membrane"/>
    <property type="evidence" value="ECO:0007669"/>
    <property type="project" value="InterPro"/>
</dbReference>
<keyword evidence="6" id="KW-0418">Kinase</keyword>
<evidence type="ECO:0000256" key="4">
    <source>
        <dbReference type="ARBA" id="ARBA00022679"/>
    </source>
</evidence>
<reference evidence="13" key="1">
    <citation type="submission" date="2018-09" db="EMBL/GenBank/DDBJ databases">
        <title>Chryseolinea sp. KIS68-18 isolated from soil.</title>
        <authorList>
            <person name="Weon H.-Y."/>
            <person name="Kwon S.-W."/>
            <person name="Lee S.A."/>
        </authorList>
    </citation>
    <scope>NUCLEOTIDE SEQUENCE [LARGE SCALE GENOMIC DNA]</scope>
    <source>
        <strain evidence="13">KIS68-18</strain>
    </source>
</reference>
<dbReference type="Pfam" id="PF13424">
    <property type="entry name" value="TPR_12"/>
    <property type="match status" value="1"/>
</dbReference>
<accession>A0A385SPK4</accession>
<name>A0A385SPK4_9BACT</name>
<dbReference type="AlphaFoldDB" id="A0A385SPK4"/>
<dbReference type="InterPro" id="IPR011990">
    <property type="entry name" value="TPR-like_helical_dom_sf"/>
</dbReference>
<keyword evidence="10" id="KW-1133">Transmembrane helix</keyword>
<evidence type="ECO:0000256" key="7">
    <source>
        <dbReference type="ARBA" id="ARBA00022840"/>
    </source>
</evidence>
<evidence type="ECO:0000256" key="10">
    <source>
        <dbReference type="SAM" id="Phobius"/>
    </source>
</evidence>
<evidence type="ECO:0000256" key="5">
    <source>
        <dbReference type="ARBA" id="ARBA00022741"/>
    </source>
</evidence>
<keyword evidence="10" id="KW-0472">Membrane</keyword>
<keyword evidence="3" id="KW-0597">Phosphoprotein</keyword>
<keyword evidence="5" id="KW-0547">Nucleotide-binding</keyword>